<dbReference type="EMBL" id="JAKIKU010000002">
    <property type="protein sequence ID" value="MCL1044821.1"/>
    <property type="molecule type" value="Genomic_DNA"/>
</dbReference>
<dbReference type="CDD" id="cd00130">
    <property type="entry name" value="PAS"/>
    <property type="match status" value="1"/>
</dbReference>
<dbReference type="SMART" id="SM00388">
    <property type="entry name" value="HisKA"/>
    <property type="match status" value="1"/>
</dbReference>
<dbReference type="Gene3D" id="3.30.565.10">
    <property type="entry name" value="Histidine kinase-like ATPase, C-terminal domain"/>
    <property type="match status" value="1"/>
</dbReference>
<dbReference type="Gene3D" id="3.30.450.20">
    <property type="entry name" value="PAS domain"/>
    <property type="match status" value="1"/>
</dbReference>
<evidence type="ECO:0000256" key="5">
    <source>
        <dbReference type="ARBA" id="ARBA00022741"/>
    </source>
</evidence>
<dbReference type="InterPro" id="IPR000014">
    <property type="entry name" value="PAS"/>
</dbReference>
<dbReference type="SUPFAM" id="SSF55874">
    <property type="entry name" value="ATPase domain of HSP90 chaperone/DNA topoisomerase II/histidine kinase"/>
    <property type="match status" value="1"/>
</dbReference>
<keyword evidence="5" id="KW-0547">Nucleotide-binding</keyword>
<evidence type="ECO:0000256" key="9">
    <source>
        <dbReference type="SAM" id="MobiDB-lite"/>
    </source>
</evidence>
<dbReference type="InterPro" id="IPR036890">
    <property type="entry name" value="HATPase_C_sf"/>
</dbReference>
<dbReference type="InterPro" id="IPR003594">
    <property type="entry name" value="HATPase_dom"/>
</dbReference>
<feature type="domain" description="Histidine kinase" evidence="10">
    <location>
        <begin position="212"/>
        <end position="417"/>
    </location>
</feature>
<dbReference type="Pfam" id="PF00989">
    <property type="entry name" value="PAS"/>
    <property type="match status" value="1"/>
</dbReference>
<dbReference type="InterPro" id="IPR004358">
    <property type="entry name" value="Sig_transdc_His_kin-like_C"/>
</dbReference>
<feature type="region of interest" description="Disordered" evidence="9">
    <location>
        <begin position="41"/>
        <end position="66"/>
    </location>
</feature>
<organism evidence="12 13">
    <name type="scientific">Shewanella electrodiphila</name>
    <dbReference type="NCBI Taxonomy" id="934143"/>
    <lineage>
        <taxon>Bacteria</taxon>
        <taxon>Pseudomonadati</taxon>
        <taxon>Pseudomonadota</taxon>
        <taxon>Gammaproteobacteria</taxon>
        <taxon>Alteromonadales</taxon>
        <taxon>Shewanellaceae</taxon>
        <taxon>Shewanella</taxon>
    </lineage>
</organism>
<comment type="catalytic activity">
    <reaction evidence="1">
        <text>ATP + protein L-histidine = ADP + protein N-phospho-L-histidine.</text>
        <dbReference type="EC" id="2.7.13.3"/>
    </reaction>
</comment>
<comment type="caution">
    <text evidence="12">The sequence shown here is derived from an EMBL/GenBank/DDBJ whole genome shotgun (WGS) entry which is preliminary data.</text>
</comment>
<dbReference type="SMART" id="SM00387">
    <property type="entry name" value="HATPase_c"/>
    <property type="match status" value="1"/>
</dbReference>
<dbReference type="CDD" id="cd00082">
    <property type="entry name" value="HisKA"/>
    <property type="match status" value="1"/>
</dbReference>
<gene>
    <name evidence="12" type="ORF">L2737_05705</name>
</gene>
<keyword evidence="8" id="KW-0902">Two-component regulatory system</keyword>
<feature type="compositionally biased region" description="Basic and acidic residues" evidence="9">
    <location>
        <begin position="445"/>
        <end position="454"/>
    </location>
</feature>
<dbReference type="InterPro" id="IPR005467">
    <property type="entry name" value="His_kinase_dom"/>
</dbReference>
<dbReference type="SUPFAM" id="SSF47384">
    <property type="entry name" value="Homodimeric domain of signal transducing histidine kinase"/>
    <property type="match status" value="1"/>
</dbReference>
<dbReference type="GO" id="GO:0005524">
    <property type="term" value="F:ATP binding"/>
    <property type="evidence" value="ECO:0007669"/>
    <property type="project" value="UniProtKB-KW"/>
</dbReference>
<evidence type="ECO:0000256" key="1">
    <source>
        <dbReference type="ARBA" id="ARBA00000085"/>
    </source>
</evidence>
<keyword evidence="7 12" id="KW-0067">ATP-binding</keyword>
<evidence type="ECO:0000256" key="3">
    <source>
        <dbReference type="ARBA" id="ARBA00022553"/>
    </source>
</evidence>
<feature type="region of interest" description="Disordered" evidence="9">
    <location>
        <begin position="441"/>
        <end position="464"/>
    </location>
</feature>
<protein>
    <recommendedName>
        <fullName evidence="2">histidine kinase</fullName>
        <ecNumber evidence="2">2.7.13.3</ecNumber>
    </recommendedName>
</protein>
<proteinExistence type="predicted"/>
<dbReference type="PANTHER" id="PTHR43065">
    <property type="entry name" value="SENSOR HISTIDINE KINASE"/>
    <property type="match status" value="1"/>
</dbReference>
<evidence type="ECO:0000256" key="7">
    <source>
        <dbReference type="ARBA" id="ARBA00022840"/>
    </source>
</evidence>
<evidence type="ECO:0000259" key="11">
    <source>
        <dbReference type="PROSITE" id="PS50112"/>
    </source>
</evidence>
<feature type="compositionally biased region" description="Polar residues" evidence="9">
    <location>
        <begin position="53"/>
        <end position="66"/>
    </location>
</feature>
<evidence type="ECO:0000256" key="6">
    <source>
        <dbReference type="ARBA" id="ARBA00022777"/>
    </source>
</evidence>
<feature type="domain" description="PAS" evidence="11">
    <location>
        <begin position="97"/>
        <end position="133"/>
    </location>
</feature>
<reference evidence="12 13" key="1">
    <citation type="submission" date="2022-01" db="EMBL/GenBank/DDBJ databases">
        <title>Whole genome-based taxonomy of the Shewanellaceae.</title>
        <authorList>
            <person name="Martin-Rodriguez A.J."/>
        </authorList>
    </citation>
    <scope>NUCLEOTIDE SEQUENCE [LARGE SCALE GENOMIC DNA]</scope>
    <source>
        <strain evidence="12 13">DSM 24955</strain>
    </source>
</reference>
<dbReference type="PANTHER" id="PTHR43065:SF29">
    <property type="entry name" value="SENSOR PROTEIN KINASE FLES"/>
    <property type="match status" value="1"/>
</dbReference>
<evidence type="ECO:0000259" key="10">
    <source>
        <dbReference type="PROSITE" id="PS50109"/>
    </source>
</evidence>
<dbReference type="PROSITE" id="PS50109">
    <property type="entry name" value="HIS_KIN"/>
    <property type="match status" value="1"/>
</dbReference>
<name>A0ABT0KLU7_9GAMM</name>
<dbReference type="SMART" id="SM00091">
    <property type="entry name" value="PAS"/>
    <property type="match status" value="1"/>
</dbReference>
<dbReference type="Pfam" id="PF00512">
    <property type="entry name" value="HisKA"/>
    <property type="match status" value="1"/>
</dbReference>
<evidence type="ECO:0000313" key="12">
    <source>
        <dbReference type="EMBL" id="MCL1044821.1"/>
    </source>
</evidence>
<dbReference type="Gene3D" id="1.10.287.130">
    <property type="match status" value="1"/>
</dbReference>
<feature type="compositionally biased region" description="Polar residues" evidence="9">
    <location>
        <begin position="455"/>
        <end position="464"/>
    </location>
</feature>
<dbReference type="Pfam" id="PF02518">
    <property type="entry name" value="HATPase_c"/>
    <property type="match status" value="1"/>
</dbReference>
<evidence type="ECO:0000256" key="4">
    <source>
        <dbReference type="ARBA" id="ARBA00022679"/>
    </source>
</evidence>
<accession>A0ABT0KLU7</accession>
<dbReference type="SUPFAM" id="SSF55785">
    <property type="entry name" value="PYP-like sensor domain (PAS domain)"/>
    <property type="match status" value="1"/>
</dbReference>
<dbReference type="EC" id="2.7.13.3" evidence="2"/>
<evidence type="ECO:0000256" key="2">
    <source>
        <dbReference type="ARBA" id="ARBA00012438"/>
    </source>
</evidence>
<dbReference type="InterPro" id="IPR013767">
    <property type="entry name" value="PAS_fold"/>
</dbReference>
<keyword evidence="3" id="KW-0597">Phosphoprotein</keyword>
<keyword evidence="4" id="KW-0808">Transferase</keyword>
<dbReference type="InterPro" id="IPR036097">
    <property type="entry name" value="HisK_dim/P_sf"/>
</dbReference>
<dbReference type="PROSITE" id="PS50112">
    <property type="entry name" value="PAS"/>
    <property type="match status" value="1"/>
</dbReference>
<sequence>MFSAHSSLAQSMVEPNSITEVGSNYNASNSYALNDTAQESSYSAPQGLDCQEVGSQVPDNQDLYTSKNDNLSVASASVNHDLAGQIARSAPQKAANMSNQMAHILQAMPSGVVIINGDGLVTLANPVATELLGRPLQGAKWFDIINRAFSPQEDDGHEVSLKNGRRVKLAITPLTPEPGQLIVLTDLTETRLLQKNLSHLQRLSALGKMVATLAHQVRTPLSAAMLYASNLASPKLNDTAKKRFQTKLVDRLNELERQVNDMLLMAKNKQDDASQVTDVEDIIEPVLASCEPIAEKNQCQLNYFNQASERMLANSNALSSAINNLVMNSLEANATEIRIITASSNTHINIDVIDNGKGLAADMQQQILEPFFTTKSQGTGLGLAVVQTVVRNHKGTVQVSSQPNKGCLIRLSFPIYQSHQTQTTGFESEVLNNEALADNNITDNDFSRTERGAENHNSPEASHG</sequence>
<keyword evidence="6" id="KW-0418">Kinase</keyword>
<keyword evidence="13" id="KW-1185">Reference proteome</keyword>
<evidence type="ECO:0000256" key="8">
    <source>
        <dbReference type="ARBA" id="ARBA00023012"/>
    </source>
</evidence>
<dbReference type="RefSeq" id="WP_248955055.1">
    <property type="nucleotide sequence ID" value="NZ_JAKIKU010000002.1"/>
</dbReference>
<dbReference type="PRINTS" id="PR00344">
    <property type="entry name" value="BCTRLSENSOR"/>
</dbReference>
<dbReference type="InterPro" id="IPR035965">
    <property type="entry name" value="PAS-like_dom_sf"/>
</dbReference>
<dbReference type="Proteomes" id="UP001202134">
    <property type="component" value="Unassembled WGS sequence"/>
</dbReference>
<dbReference type="InterPro" id="IPR003661">
    <property type="entry name" value="HisK_dim/P_dom"/>
</dbReference>
<evidence type="ECO:0000313" key="13">
    <source>
        <dbReference type="Proteomes" id="UP001202134"/>
    </source>
</evidence>